<evidence type="ECO:0000256" key="1">
    <source>
        <dbReference type="ARBA" id="ARBA00022723"/>
    </source>
</evidence>
<dbReference type="KEGG" id="cbar:PATL70BA_2429"/>
<dbReference type="RefSeq" id="WP_125137470.1">
    <property type="nucleotide sequence ID" value="NZ_LR130778.1"/>
</dbReference>
<evidence type="ECO:0000313" key="5">
    <source>
        <dbReference type="EMBL" id="VDN48324.1"/>
    </source>
</evidence>
<protein>
    <recommendedName>
        <fullName evidence="4">4Fe-4S ferredoxin-type domain-containing protein</fullName>
    </recommendedName>
</protein>
<dbReference type="PROSITE" id="PS51379">
    <property type="entry name" value="4FE4S_FER_2"/>
    <property type="match status" value="2"/>
</dbReference>
<feature type="domain" description="4Fe-4S ferredoxin-type" evidence="4">
    <location>
        <begin position="227"/>
        <end position="255"/>
    </location>
</feature>
<dbReference type="SUPFAM" id="SSF52218">
    <property type="entry name" value="Flavoproteins"/>
    <property type="match status" value="1"/>
</dbReference>
<dbReference type="InterPro" id="IPR017900">
    <property type="entry name" value="4Fe4S_Fe_S_CS"/>
</dbReference>
<dbReference type="SUPFAM" id="SSF54862">
    <property type="entry name" value="4Fe-4S ferredoxins"/>
    <property type="match status" value="1"/>
</dbReference>
<gene>
    <name evidence="5" type="ORF">PATL70BA_2429</name>
</gene>
<evidence type="ECO:0000259" key="4">
    <source>
        <dbReference type="PROSITE" id="PS51379"/>
    </source>
</evidence>
<evidence type="ECO:0000256" key="2">
    <source>
        <dbReference type="ARBA" id="ARBA00023004"/>
    </source>
</evidence>
<dbReference type="GO" id="GO:0046872">
    <property type="term" value="F:metal ion binding"/>
    <property type="evidence" value="ECO:0007669"/>
    <property type="project" value="UniProtKB-KW"/>
</dbReference>
<keyword evidence="1" id="KW-0479">Metal-binding</keyword>
<keyword evidence="6" id="KW-1185">Reference proteome</keyword>
<dbReference type="EMBL" id="LR130778">
    <property type="protein sequence ID" value="VDN48324.1"/>
    <property type="molecule type" value="Genomic_DNA"/>
</dbReference>
<dbReference type="Pfam" id="PF13187">
    <property type="entry name" value="Fer4_9"/>
    <property type="match status" value="1"/>
</dbReference>
<dbReference type="AlphaFoldDB" id="A0A3P7NYL2"/>
<evidence type="ECO:0000313" key="6">
    <source>
        <dbReference type="Proteomes" id="UP000279029"/>
    </source>
</evidence>
<dbReference type="PROSITE" id="PS00198">
    <property type="entry name" value="4FE4S_FER_1"/>
    <property type="match status" value="1"/>
</dbReference>
<organism evidence="5 6">
    <name type="scientific">Petrocella atlantisensis</name>
    <dbReference type="NCBI Taxonomy" id="2173034"/>
    <lineage>
        <taxon>Bacteria</taxon>
        <taxon>Bacillati</taxon>
        <taxon>Bacillota</taxon>
        <taxon>Clostridia</taxon>
        <taxon>Lachnospirales</taxon>
        <taxon>Vallitaleaceae</taxon>
        <taxon>Petrocella</taxon>
    </lineage>
</organism>
<feature type="domain" description="4Fe-4S ferredoxin-type" evidence="4">
    <location>
        <begin position="198"/>
        <end position="226"/>
    </location>
</feature>
<keyword evidence="3" id="KW-0411">Iron-sulfur</keyword>
<evidence type="ECO:0000256" key="3">
    <source>
        <dbReference type="ARBA" id="ARBA00023014"/>
    </source>
</evidence>
<dbReference type="NCBIfam" id="NF038196">
    <property type="entry name" value="ferrodoxin_EFR1"/>
    <property type="match status" value="1"/>
</dbReference>
<dbReference type="PANTHER" id="PTHR43122:SF1">
    <property type="entry name" value="IRON-SULFUR-BINDING PROTEIN"/>
    <property type="match status" value="1"/>
</dbReference>
<dbReference type="InterPro" id="IPR017896">
    <property type="entry name" value="4Fe4S_Fe-S-bd"/>
</dbReference>
<proteinExistence type="predicted"/>
<dbReference type="Proteomes" id="UP000279029">
    <property type="component" value="Chromosome"/>
</dbReference>
<dbReference type="GO" id="GO:0051536">
    <property type="term" value="F:iron-sulfur cluster binding"/>
    <property type="evidence" value="ECO:0007669"/>
    <property type="project" value="UniProtKB-KW"/>
</dbReference>
<dbReference type="InterPro" id="IPR047964">
    <property type="entry name" value="EFR1-like"/>
</dbReference>
<sequence length="277" mass="31804">MSKNIIFYFTGTGNSLAVARSIGSAMTDVALIPMLKEDAHTYINTHTESIGLIYPIHVNQLPIPVIQFIKKIHLSSKVYFYAVATHGGIPGMSRLYMNKILKKQGIDLEAYYEIEMLNNTPKGIAPKFLMRLNWELDITPEKVEQKLSAMQIEIERIVKDLKDRKETTVQKPPRGTGRMMYWMMQLMWLISNPSKTKLQFLVDDSCIGCGICEQVCTTKRIKMNGERPEWVHEHCNFCYACFNYCPKEAIGVKYYTKKLGRYHHPDISAQDIAAQIK</sequence>
<dbReference type="Gene3D" id="3.30.70.20">
    <property type="match status" value="1"/>
</dbReference>
<dbReference type="OrthoDB" id="9813995at2"/>
<name>A0A3P7NYL2_9FIRM</name>
<reference evidence="5 6" key="1">
    <citation type="submission" date="2018-09" db="EMBL/GenBank/DDBJ databases">
        <authorList>
            <person name="Postec A."/>
        </authorList>
    </citation>
    <scope>NUCLEOTIDE SEQUENCE [LARGE SCALE GENOMIC DNA]</scope>
    <source>
        <strain evidence="5">70B-A</strain>
    </source>
</reference>
<dbReference type="InterPro" id="IPR029039">
    <property type="entry name" value="Flavoprotein-like_sf"/>
</dbReference>
<accession>A0A3P7NYL2</accession>
<dbReference type="PANTHER" id="PTHR43122">
    <property type="entry name" value="FERREDOXIN SUBUNIT OF PYRUVATE:FLAVODOXIN OXIDOREDUCTASE-RELATED"/>
    <property type="match status" value="1"/>
</dbReference>
<keyword evidence="2" id="KW-0408">Iron</keyword>